<feature type="compositionally biased region" description="Basic and acidic residues" evidence="12">
    <location>
        <begin position="1479"/>
        <end position="1495"/>
    </location>
</feature>
<evidence type="ECO:0000256" key="7">
    <source>
        <dbReference type="ARBA" id="ARBA00023006"/>
    </source>
</evidence>
<feature type="compositionally biased region" description="Low complexity" evidence="12">
    <location>
        <begin position="1422"/>
        <end position="1431"/>
    </location>
</feature>
<sequence>MPWFTFSDGIKKRTCRYLLQHYGGQFLLEKLSLDQLSVDLYNGKGRITDVSLDVKGLNDLADQSKFPFRFVEGYISTVEVSIPWTRPFTDNSVFEVDGLLLTVQPRERIDDASMFEPMWESIMMSSMERVEKYMKNNPLDFEKEESYTASSDCIPGFEQFAQSIETVLSRIKVKLTNVVVRVEHVLGPSSKHGIALELRFASIDYFDEEGCKVGEVAAERIAQRVHERFSVSTKTILFNGVGLYTDEYSLAKPLAEMMSRLTTDTEEPQEMMAGCAGASPPLAPTHQPPPAEPPTEPILICQLTGQQELRIRLKQDDSVEGSGVDFDVNLGHMALFLRPRLIHLLIKVAQEFLSPTSGSDPSLSGNLHGQHYNKCKPMEPHHFAIVEQDLQQQLLNRKTQPSRGLGLNTGWSTSSAGCFSEPEEDYVPMTQQRAFFESGSVASSDMDSSVTSSTHSAYSRPRVRSKRKRRSSQGYMEDVPLESYHLRMHCSALCAVVLHDDMAGIANSNWHRMPSTTSSSPSPKTSAMMQAQAETFFRAIAGQNLRDLKALRSLLPKICRSDHLWIAGTPVTLEGTQRSSQSQSQSPRMVNAQLSIGEMEAIECLFDHRSRHEAEGASLRDAEITELICYYECDDAKKRKRPSEADPFLRLKYDFTETPQARGGREKSTAISVELLPVQIELDRSLEDRIHGLLYPPAVFSTDSSKKEQDIWSLSVTEDSECTSRSTGKTSITVRSSFVKANLRFPIPDMRPLAELLRGTWWEKNLRPDILSVEMSEPMLSTTLVADSNEDLKFVLVCKEAHVFHRETPMSKPVLFARVFRDPKVKDEDLDLPSLKVTISPSNEPSPLETEPCEESMLPSTMFDTLRVPPQQDPGSPFTVHCVCYDTNEISPPRTTRAQELHQQRTHEKTDSDKMVQPGDKATLRSFMDKTASNCCTHLDFLLPSVEVVLPDKQFYEVIYNRFTMDLVLWEPIVKRVMASGTNSIMVSGDDGSVFFPDIYGPGQLTQQSSMFQEFAMCRSGNLAESDTESDDAPSVFHSVYDQRRSVFRHDRSTHVREKAVPCRNWQTQLIINVHIMEGVASIRTPFRDPEGKVMSNYYGDLRVGVKDAQLFVSSSHRGDPNLNYVVFTAGTASLHHQGQVCSSGWDRATPVPVLYKSTDGVASTKSSPFLASETEAADMLSLVIETCADPSQGVKTIKVAAGVSGTTLRHRMAPLRRSWVKQFVDFFDVVDEEVCGYTPLGVVTEFHLTLSSCAIDYRPLYIPYQTVVTMDSFSISSNITANTTTSQLRIIAEEVLLYITDKVTKDEPLDLANGYVCVGDTDLVDISARTTDVPGQRVSTIKMKASNNLANLRTCVDSCQALQALVTYLASDGDLASDPSPPPEPSPGGSCGPILLEHFNHVTMKVSDHFQSLVAEAMRESGSSASGSQSPNTEDDSPPSFIHADAAENDEDSDDGFRDARCGDELRYENNLRNAQRDVEFSRSRHENEDENLRRSTASSQSQVESNGTPAIDSSYSDEEFCILGEDPGVGIVPRSGETQIRVLVAEPIELQENYFSSTARNTDQLRAPRNFPEAVQKYTLREMTLVWHMYGGCDFESSVTPNALRSPERSSGHWDDEEPPECYTNVILEPLAGSVSFCKGSAGDMVQFQPQSPPQTPRHKKLHRGGPGRREDVLMELRMNKIRFQHEVYPEDTYHASRQVLLIQDVEVRDRLASSRINMFLYQYASETKPRQSHANMVSVKCVRVRPDIKSPDVQECEIRVSLKPLKINADQDAVLFLINFFTNLCSNPPVSPSSPPSESPELAVSRGADDRQAGASLPSSRTSVDSGRHVAFASDDSTPIERVASPAGSSSSSGPAPLYIRSFAFTPDVPIRIDYHGKRVAMEQGAVAGLLMGLGQLNCLEITLKKLQTRQGILGFDKLVAFALNEWLNDIKKNQVPSVLGGVGPMHSFVQLFSGLRDLVWMPVEQYRRDGRIVRGLQRGANSFTISTAMACLELTNKLVQTVQGVAELAYDMLSPGPSLHLEVQNRHHRALTNAQPVDIREGVNNAYQVVAGGLEDTARTLVRAASQEHRQKGVSGAVGGLLRQLPPTMAAGIIVATEATSTVLGGVRNQIQPDARREDIQKWRQRLPPKQAGTAAGATAAALAAASR</sequence>
<protein>
    <recommendedName>
        <fullName evidence="4">Autophagy-related protein 2</fullName>
    </recommendedName>
</protein>
<feature type="compositionally biased region" description="Basic and acidic residues" evidence="12">
    <location>
        <begin position="897"/>
        <end position="914"/>
    </location>
</feature>
<dbReference type="GO" id="GO:0006869">
    <property type="term" value="P:lipid transport"/>
    <property type="evidence" value="ECO:0007669"/>
    <property type="project" value="UniProtKB-KW"/>
</dbReference>
<feature type="compositionally biased region" description="Pro residues" evidence="12">
    <location>
        <begin position="1792"/>
        <end position="1801"/>
    </location>
</feature>
<dbReference type="GO" id="GO:0032266">
    <property type="term" value="F:phosphatidylinositol-3-phosphate binding"/>
    <property type="evidence" value="ECO:0007669"/>
    <property type="project" value="TreeGrafter"/>
</dbReference>
<dbReference type="GO" id="GO:0034045">
    <property type="term" value="C:phagophore assembly site membrane"/>
    <property type="evidence" value="ECO:0007669"/>
    <property type="project" value="UniProtKB-SubCell"/>
</dbReference>
<dbReference type="EMBL" id="GFAA01001574">
    <property type="protein sequence ID" value="JAU01861.1"/>
    <property type="molecule type" value="mRNA"/>
</dbReference>
<feature type="compositionally biased region" description="Low complexity" evidence="12">
    <location>
        <begin position="440"/>
        <end position="460"/>
    </location>
</feature>
<comment type="similarity">
    <text evidence="3">Belongs to the ATG2 family.</text>
</comment>
<dbReference type="GO" id="GO:0005789">
    <property type="term" value="C:endoplasmic reticulum membrane"/>
    <property type="evidence" value="ECO:0007669"/>
    <property type="project" value="UniProtKB-SubCell"/>
</dbReference>
<evidence type="ECO:0000256" key="4">
    <source>
        <dbReference type="ARBA" id="ARBA00018070"/>
    </source>
</evidence>
<dbReference type="InterPro" id="IPR026849">
    <property type="entry name" value="ATG2"/>
</dbReference>
<evidence type="ECO:0000256" key="6">
    <source>
        <dbReference type="ARBA" id="ARBA00022824"/>
    </source>
</evidence>
<name>A0A1E1XRA0_AMBSC</name>
<keyword evidence="8" id="KW-0445">Lipid transport</keyword>
<evidence type="ECO:0000256" key="8">
    <source>
        <dbReference type="ARBA" id="ARBA00023055"/>
    </source>
</evidence>
<evidence type="ECO:0000256" key="2">
    <source>
        <dbReference type="ARBA" id="ARBA00004623"/>
    </source>
</evidence>
<feature type="region of interest" description="Disordered" evidence="12">
    <location>
        <begin position="1418"/>
        <end position="1462"/>
    </location>
</feature>
<comment type="catalytic activity">
    <reaction evidence="11">
        <text>a 1,2-diacyl-sn-glycero-3-phosphoethanolamine(in) = a 1,2-diacyl-sn-glycero-3-phosphoethanolamine(out)</text>
        <dbReference type="Rhea" id="RHEA:38895"/>
        <dbReference type="ChEBI" id="CHEBI:64612"/>
    </reaction>
</comment>
<evidence type="ECO:0000256" key="12">
    <source>
        <dbReference type="SAM" id="MobiDB-lite"/>
    </source>
</evidence>
<feature type="region of interest" description="Disordered" evidence="12">
    <location>
        <begin position="1650"/>
        <end position="1670"/>
    </location>
</feature>
<feature type="region of interest" description="Disordered" evidence="12">
    <location>
        <begin position="1479"/>
        <end position="1516"/>
    </location>
</feature>
<comment type="catalytic activity">
    <reaction evidence="10">
        <text>a 1,2-diacyl-sn-glycero-3-phospho-L-serine(in) = a 1,2-diacyl-sn-glycero-3-phospho-L-serine(out)</text>
        <dbReference type="Rhea" id="RHEA:38663"/>
        <dbReference type="ChEBI" id="CHEBI:57262"/>
    </reaction>
</comment>
<feature type="compositionally biased region" description="Basic residues" evidence="12">
    <location>
        <begin position="1659"/>
        <end position="1669"/>
    </location>
</feature>
<dbReference type="PANTHER" id="PTHR13190:SF1">
    <property type="entry name" value="AUTOPHAGY-RELATED 2, ISOFORM A"/>
    <property type="match status" value="1"/>
</dbReference>
<evidence type="ECO:0000256" key="5">
    <source>
        <dbReference type="ARBA" id="ARBA00022448"/>
    </source>
</evidence>
<feature type="region of interest" description="Disordered" evidence="12">
    <location>
        <begin position="1374"/>
        <end position="1395"/>
    </location>
</feature>
<dbReference type="GO" id="GO:0061908">
    <property type="term" value="C:phagophore"/>
    <property type="evidence" value="ECO:0007669"/>
    <property type="project" value="TreeGrafter"/>
</dbReference>
<dbReference type="GO" id="GO:0034727">
    <property type="term" value="P:piecemeal microautophagy of the nucleus"/>
    <property type="evidence" value="ECO:0007669"/>
    <property type="project" value="TreeGrafter"/>
</dbReference>
<dbReference type="GO" id="GO:0043495">
    <property type="term" value="F:protein-membrane adaptor activity"/>
    <property type="evidence" value="ECO:0007669"/>
    <property type="project" value="TreeGrafter"/>
</dbReference>
<feature type="region of interest" description="Disordered" evidence="12">
    <location>
        <begin position="1791"/>
        <end position="1831"/>
    </location>
</feature>
<keyword evidence="5" id="KW-0813">Transport</keyword>
<evidence type="ECO:0000313" key="13">
    <source>
        <dbReference type="EMBL" id="JAU01861.1"/>
    </source>
</evidence>
<dbReference type="GO" id="GO:0061709">
    <property type="term" value="P:reticulophagy"/>
    <property type="evidence" value="ECO:0007669"/>
    <property type="project" value="TreeGrafter"/>
</dbReference>
<evidence type="ECO:0000256" key="10">
    <source>
        <dbReference type="ARBA" id="ARBA00024479"/>
    </source>
</evidence>
<feature type="compositionally biased region" description="Basic residues" evidence="12">
    <location>
        <begin position="461"/>
        <end position="471"/>
    </location>
</feature>
<evidence type="ECO:0000256" key="1">
    <source>
        <dbReference type="ARBA" id="ARBA00004406"/>
    </source>
</evidence>
<dbReference type="GO" id="GO:0061723">
    <property type="term" value="P:glycophagy"/>
    <property type="evidence" value="ECO:0007669"/>
    <property type="project" value="TreeGrafter"/>
</dbReference>
<evidence type="ECO:0000256" key="9">
    <source>
        <dbReference type="ARBA" id="ARBA00023136"/>
    </source>
</evidence>
<dbReference type="PANTHER" id="PTHR13190">
    <property type="entry name" value="AUTOPHAGY-RELATED 2, ISOFORM A"/>
    <property type="match status" value="1"/>
</dbReference>
<dbReference type="GO" id="GO:0000422">
    <property type="term" value="P:autophagy of mitochondrion"/>
    <property type="evidence" value="ECO:0007669"/>
    <property type="project" value="TreeGrafter"/>
</dbReference>
<feature type="compositionally biased region" description="Polar residues" evidence="12">
    <location>
        <begin position="1496"/>
        <end position="1516"/>
    </location>
</feature>
<dbReference type="Pfam" id="PF13329">
    <property type="entry name" value="ATG2_CAD"/>
    <property type="match status" value="3"/>
</dbReference>
<dbReference type="GO" id="GO:0000045">
    <property type="term" value="P:autophagosome assembly"/>
    <property type="evidence" value="ECO:0007669"/>
    <property type="project" value="TreeGrafter"/>
</dbReference>
<feature type="region of interest" description="Disordered" evidence="12">
    <location>
        <begin position="893"/>
        <end position="918"/>
    </location>
</feature>
<keyword evidence="6" id="KW-0256">Endoplasmic reticulum</keyword>
<keyword evidence="7" id="KW-0072">Autophagy</keyword>
<organism evidence="13">
    <name type="scientific">Amblyomma sculptum</name>
    <name type="common">Tick</name>
    <dbReference type="NCBI Taxonomy" id="1581419"/>
    <lineage>
        <taxon>Eukaryota</taxon>
        <taxon>Metazoa</taxon>
        <taxon>Ecdysozoa</taxon>
        <taxon>Arthropoda</taxon>
        <taxon>Chelicerata</taxon>
        <taxon>Arachnida</taxon>
        <taxon>Acari</taxon>
        <taxon>Parasitiformes</taxon>
        <taxon>Ixodida</taxon>
        <taxon>Ixodoidea</taxon>
        <taxon>Ixodidae</taxon>
        <taxon>Amblyomminae</taxon>
        <taxon>Amblyomma</taxon>
    </lineage>
</organism>
<comment type="subcellular location">
    <subcellularLocation>
        <location evidence="1">Endoplasmic reticulum membrane</location>
        <topology evidence="1">Peripheral membrane protein</topology>
    </subcellularLocation>
    <subcellularLocation>
        <location evidence="2">Preautophagosomal structure membrane</location>
        <topology evidence="2">Peripheral membrane protein</topology>
    </subcellularLocation>
</comment>
<keyword evidence="9" id="KW-0472">Membrane</keyword>
<accession>A0A1E1XRA0</accession>
<reference evidence="13" key="1">
    <citation type="submission" date="2016-09" db="EMBL/GenBank/DDBJ databases">
        <authorList>
            <person name="Capua I."/>
            <person name="De Benedictis P."/>
            <person name="Joannis T."/>
            <person name="Lombin L.H."/>
            <person name="Cattoli G."/>
        </authorList>
    </citation>
    <scope>NUCLEOTIDE SEQUENCE</scope>
</reference>
<proteinExistence type="evidence at transcript level"/>
<evidence type="ECO:0000256" key="3">
    <source>
        <dbReference type="ARBA" id="ARBA00009714"/>
    </source>
</evidence>
<feature type="region of interest" description="Disordered" evidence="12">
    <location>
        <begin position="440"/>
        <end position="474"/>
    </location>
</feature>
<evidence type="ECO:0000256" key="11">
    <source>
        <dbReference type="ARBA" id="ARBA00024615"/>
    </source>
</evidence>
<reference evidence="13" key="2">
    <citation type="journal article" date="2017" name="Front. Cell. Infect. Microbiol.">
        <title>Analysis of the Salivary Gland Transcriptome of Unfed and Partially Fed Amblyomma sculptum Ticks and Descriptive Proteome of the Saliva.</title>
        <authorList>
            <person name="Esteves E."/>
            <person name="Maruyama S.R."/>
            <person name="Kawahara R."/>
            <person name="Fujita A."/>
            <person name="Martins L.A."/>
            <person name="Righi A.A."/>
            <person name="Costa F.B."/>
            <person name="Palmisano G."/>
            <person name="Labruna M.B."/>
            <person name="Sa-Nunes A."/>
            <person name="Ribeiro J.M.C."/>
            <person name="Fogaca A.C."/>
        </authorList>
    </citation>
    <scope>NUCLEOTIDE SEQUENCE</scope>
</reference>